<accession>A0A4Q1RL82</accession>
<name>A0A4Q1RL82_9FIRM</name>
<evidence type="ECO:0000313" key="1">
    <source>
        <dbReference type="EMBL" id="RXS76509.1"/>
    </source>
</evidence>
<comment type="caution">
    <text evidence="1">The sequence shown here is derived from an EMBL/GenBank/DDBJ whole genome shotgun (WGS) entry which is preliminary data.</text>
</comment>
<organism evidence="1 2">
    <name type="scientific">Blautia faecicola</name>
    <dbReference type="NCBI Taxonomy" id="2509240"/>
    <lineage>
        <taxon>Bacteria</taxon>
        <taxon>Bacillati</taxon>
        <taxon>Bacillota</taxon>
        <taxon>Clostridia</taxon>
        <taxon>Lachnospirales</taxon>
        <taxon>Lachnospiraceae</taxon>
        <taxon>Blautia</taxon>
    </lineage>
</organism>
<dbReference type="Proteomes" id="UP000290106">
    <property type="component" value="Unassembled WGS sequence"/>
</dbReference>
<dbReference type="AlphaFoldDB" id="A0A4Q1RL82"/>
<dbReference type="RefSeq" id="WP_164979755.1">
    <property type="nucleotide sequence ID" value="NZ_SDKC01000001.1"/>
</dbReference>
<reference evidence="1 2" key="1">
    <citation type="submission" date="2019-01" db="EMBL/GenBank/DDBJ databases">
        <title>Blautia sp. nov. KGMB01111 isolated human feces.</title>
        <authorList>
            <person name="Park J.-E."/>
            <person name="Kim J.-S."/>
            <person name="Park S.-H."/>
        </authorList>
    </citation>
    <scope>NUCLEOTIDE SEQUENCE [LARGE SCALE GENOMIC DNA]</scope>
    <source>
        <strain evidence="1 2">KGMB01111</strain>
    </source>
</reference>
<evidence type="ECO:0000313" key="2">
    <source>
        <dbReference type="Proteomes" id="UP000290106"/>
    </source>
</evidence>
<dbReference type="EMBL" id="SDKC01000001">
    <property type="protein sequence ID" value="RXS76509.1"/>
    <property type="molecule type" value="Genomic_DNA"/>
</dbReference>
<keyword evidence="2" id="KW-1185">Reference proteome</keyword>
<gene>
    <name evidence="1" type="ORF">ETP43_15715</name>
</gene>
<protein>
    <submittedName>
        <fullName evidence="1">Uncharacterized protein</fullName>
    </submittedName>
</protein>
<sequence>MGESALLAGWFYSAGVPIEARVEKLEYIRDGVERKAPYCDYEMSPVSNWNYGFCSDELELIQGEIGEYPFSVEHPPVKLRTKMAKVLWKEKNGICAVVPEGRTALGEAEDKELQPYGYTNLRMTEMPWVHK</sequence>
<proteinExistence type="predicted"/>